<keyword evidence="4" id="KW-1185">Reference proteome</keyword>
<dbReference type="GO" id="GO:0019867">
    <property type="term" value="C:outer membrane"/>
    <property type="evidence" value="ECO:0007669"/>
    <property type="project" value="InterPro"/>
</dbReference>
<dbReference type="AlphaFoldDB" id="A0A3D9CPW0"/>
<evidence type="ECO:0000313" key="4">
    <source>
        <dbReference type="Proteomes" id="UP000256326"/>
    </source>
</evidence>
<protein>
    <recommendedName>
        <fullName evidence="2">Secretion system C-terminal sorting domain-containing protein</fullName>
    </recommendedName>
</protein>
<dbReference type="OrthoDB" id="975117at2"/>
<dbReference type="Proteomes" id="UP000256326">
    <property type="component" value="Unassembled WGS sequence"/>
</dbReference>
<evidence type="ECO:0000256" key="1">
    <source>
        <dbReference type="ARBA" id="ARBA00022729"/>
    </source>
</evidence>
<dbReference type="Pfam" id="PF18962">
    <property type="entry name" value="Por_Secre_tail"/>
    <property type="match status" value="1"/>
</dbReference>
<feature type="domain" description="Secretion system C-terminal sorting" evidence="2">
    <location>
        <begin position="174"/>
        <end position="243"/>
    </location>
</feature>
<dbReference type="EMBL" id="QNUG01000039">
    <property type="protein sequence ID" value="REC67802.1"/>
    <property type="molecule type" value="Genomic_DNA"/>
</dbReference>
<dbReference type="RefSeq" id="WP_116036491.1">
    <property type="nucleotide sequence ID" value="NZ_JBHLVV010000081.1"/>
</dbReference>
<evidence type="ECO:0000259" key="2">
    <source>
        <dbReference type="Pfam" id="PF18962"/>
    </source>
</evidence>
<sequence>MKDPNDAAKVLKNGADNQWSVSALAQFDVTVNLNTMSINVQQTSTTASYKNFWIIGDATPGGWSMDSVIDQKFTQNPNNSSEYYYQGSFSAGEFKIFMGAFNDFNGSFYMPLSNHQSFSNTAAQIVTGGAVDYKWQIMSSGNYTVFVNPTANKVTITPGLILAVNNIKGKVLSVYPNPSSGRIFIQSPTGFDNSRADIFNFDGKKIISSTIINNQIDTTALKTGTYILKIDSNSDSYSAKIIVK</sequence>
<name>A0A3D9CPW0_9FLAO</name>
<dbReference type="NCBIfam" id="TIGR04183">
    <property type="entry name" value="Por_Secre_tail"/>
    <property type="match status" value="1"/>
</dbReference>
<organism evidence="3 4">
    <name type="scientific">Epilithonimonas hispanica</name>
    <dbReference type="NCBI Taxonomy" id="358687"/>
    <lineage>
        <taxon>Bacteria</taxon>
        <taxon>Pseudomonadati</taxon>
        <taxon>Bacteroidota</taxon>
        <taxon>Flavobacteriia</taxon>
        <taxon>Flavobacteriales</taxon>
        <taxon>Weeksellaceae</taxon>
        <taxon>Chryseobacterium group</taxon>
        <taxon>Epilithonimonas</taxon>
    </lineage>
</organism>
<reference evidence="3 4" key="1">
    <citation type="journal article" date="2006" name="Int. J. Syst. Evol. Microbiol.">
        <title>Chryseobacterium hispanicum sp. nov., isolated from the drinking water distribution system of Sevilla, Spain.</title>
        <authorList>
            <person name="Gallego V."/>
            <person name="Garcia M.T."/>
            <person name="Ventosa A."/>
        </authorList>
    </citation>
    <scope>NUCLEOTIDE SEQUENCE [LARGE SCALE GENOMIC DNA]</scope>
    <source>
        <strain evidence="3 4">KCTC 22104</strain>
    </source>
</reference>
<accession>A0A3D9CPW0</accession>
<gene>
    <name evidence="3" type="ORF">DRF58_14625</name>
</gene>
<comment type="caution">
    <text evidence="3">The sequence shown here is derived from an EMBL/GenBank/DDBJ whole genome shotgun (WGS) entry which is preliminary data.</text>
</comment>
<keyword evidence="1" id="KW-0732">Signal</keyword>
<evidence type="ECO:0000313" key="3">
    <source>
        <dbReference type="EMBL" id="REC67802.1"/>
    </source>
</evidence>
<proteinExistence type="predicted"/>
<dbReference type="GO" id="GO:2001070">
    <property type="term" value="F:starch binding"/>
    <property type="evidence" value="ECO:0007669"/>
    <property type="project" value="InterPro"/>
</dbReference>
<dbReference type="Gene3D" id="2.60.40.3620">
    <property type="match status" value="1"/>
</dbReference>
<dbReference type="InterPro" id="IPR026444">
    <property type="entry name" value="Secre_tail"/>
</dbReference>